<keyword evidence="11" id="KW-1185">Reference proteome</keyword>
<feature type="transmembrane region" description="Helical" evidence="6">
    <location>
        <begin position="238"/>
        <end position="264"/>
    </location>
</feature>
<feature type="transmembrane region" description="Helical" evidence="6">
    <location>
        <begin position="142"/>
        <end position="162"/>
    </location>
</feature>
<accession>A0A1G7FUJ4</accession>
<feature type="domain" description="Phage shock protein PspC N-terminal" evidence="7">
    <location>
        <begin position="108"/>
        <end position="165"/>
    </location>
</feature>
<protein>
    <submittedName>
        <fullName evidence="10">Phage shock protein C (PspC) family protein</fullName>
    </submittedName>
</protein>
<evidence type="ECO:0000259" key="9">
    <source>
        <dbReference type="Pfam" id="PF22744"/>
    </source>
</evidence>
<dbReference type="AlphaFoldDB" id="A0A1G7FUJ4"/>
<evidence type="ECO:0000256" key="4">
    <source>
        <dbReference type="ARBA" id="ARBA00022989"/>
    </source>
</evidence>
<dbReference type="InterPro" id="IPR052027">
    <property type="entry name" value="PspC"/>
</dbReference>
<gene>
    <name evidence="10" type="ORF">SAMN05216464_109223</name>
</gene>
<evidence type="ECO:0000256" key="3">
    <source>
        <dbReference type="ARBA" id="ARBA00022692"/>
    </source>
</evidence>
<reference evidence="10 11" key="1">
    <citation type="submission" date="2016-10" db="EMBL/GenBank/DDBJ databases">
        <authorList>
            <person name="de Groot N.N."/>
        </authorList>
    </citation>
    <scope>NUCLEOTIDE SEQUENCE [LARGE SCALE GENOMIC DNA]</scope>
    <source>
        <strain evidence="10 11">47C3B</strain>
    </source>
</reference>
<dbReference type="GO" id="GO:0005886">
    <property type="term" value="C:plasma membrane"/>
    <property type="evidence" value="ECO:0007669"/>
    <property type="project" value="UniProtKB-SubCell"/>
</dbReference>
<evidence type="ECO:0000313" key="10">
    <source>
        <dbReference type="EMBL" id="SDE79593.1"/>
    </source>
</evidence>
<dbReference type="Pfam" id="PF22571">
    <property type="entry name" value="LiaI-LiaF-TM_PspC"/>
    <property type="match status" value="1"/>
</dbReference>
<dbReference type="Proteomes" id="UP000199072">
    <property type="component" value="Unassembled WGS sequence"/>
</dbReference>
<feature type="domain" description="PspC-related transmembrane region" evidence="8">
    <location>
        <begin position="209"/>
        <end position="345"/>
    </location>
</feature>
<dbReference type="STRING" id="1391627.SAMN05216464_109223"/>
<comment type="subcellular location">
    <subcellularLocation>
        <location evidence="1">Cell membrane</location>
        <topology evidence="1">Single-pass membrane protein</topology>
    </subcellularLocation>
</comment>
<evidence type="ECO:0000259" key="7">
    <source>
        <dbReference type="Pfam" id="PF04024"/>
    </source>
</evidence>
<keyword evidence="3 6" id="KW-0812">Transmembrane</keyword>
<feature type="domain" description="PspC-related ToastRack" evidence="9">
    <location>
        <begin position="398"/>
        <end position="528"/>
    </location>
</feature>
<keyword evidence="2" id="KW-1003">Cell membrane</keyword>
<evidence type="ECO:0000256" key="6">
    <source>
        <dbReference type="SAM" id="Phobius"/>
    </source>
</evidence>
<dbReference type="InterPro" id="IPR054319">
    <property type="entry name" value="PspC-rel_ToastRack"/>
</dbReference>
<dbReference type="InterPro" id="IPR007168">
    <property type="entry name" value="Phageshock_PspC_N"/>
</dbReference>
<evidence type="ECO:0000256" key="2">
    <source>
        <dbReference type="ARBA" id="ARBA00022475"/>
    </source>
</evidence>
<proteinExistence type="predicted"/>
<organism evidence="10 11">
    <name type="scientific">Mucilaginibacter pineti</name>
    <dbReference type="NCBI Taxonomy" id="1391627"/>
    <lineage>
        <taxon>Bacteria</taxon>
        <taxon>Pseudomonadati</taxon>
        <taxon>Bacteroidota</taxon>
        <taxon>Sphingobacteriia</taxon>
        <taxon>Sphingobacteriales</taxon>
        <taxon>Sphingobacteriaceae</taxon>
        <taxon>Mucilaginibacter</taxon>
    </lineage>
</organism>
<evidence type="ECO:0000313" key="11">
    <source>
        <dbReference type="Proteomes" id="UP000199072"/>
    </source>
</evidence>
<keyword evidence="5 6" id="KW-0472">Membrane</keyword>
<evidence type="ECO:0000259" key="8">
    <source>
        <dbReference type="Pfam" id="PF22571"/>
    </source>
</evidence>
<dbReference type="PANTHER" id="PTHR33885:SF3">
    <property type="entry name" value="PHAGE SHOCK PROTEIN C"/>
    <property type="match status" value="1"/>
</dbReference>
<feature type="transmembrane region" description="Helical" evidence="6">
    <location>
        <begin position="284"/>
        <end position="310"/>
    </location>
</feature>
<feature type="transmembrane region" description="Helical" evidence="6">
    <location>
        <begin position="117"/>
        <end position="136"/>
    </location>
</feature>
<dbReference type="OrthoDB" id="5772680at2"/>
<name>A0A1G7FUJ4_9SPHI</name>
<dbReference type="InterPro" id="IPR054321">
    <property type="entry name" value="PspC-rel_TM"/>
</dbReference>
<sequence>MNKTIIININGIVFHIEEDAYDVLKLYMTDVKRHFSTSADSLEITTDIENRIAEMFNEILADQNKQVIVEQDVKLVVEQMGTVEDFEFAENDTKTAGNPSFTYNTERRRLFRDPDDHLVAGVCSGIAGYFDIQTVWVRLAFAISLMGAGAGFILYIILWIVVPKAVSRADRMAMKGEKQDLKGFKKNFEDELSSVKEHLSNFHKETRPFVYQARDFIGDFFEHLGTFIRGAGSLLGKLIAGAILLGCFGLAITLIVFLVAFLALGKTDIFHIFPFNIVNHDTNLAFLFGGFLLLAIPLLSVILLVIGFLFKNATFNRTIGTTLLCVWLAAMGAVTYYAVRATANFKEGARISKTINIKATPNNTYYLELNDSKYLSNEDSTRLRIKERFSGMIILDDDYNGDDFGSQDRVTIDVEKSDVQQPVLIESFSARGRTDEDALINARNISYRFLQKDSVLKFDRHLERLAGSLWHGQELHITIKVPLNSTLVIDGKLDRNINFGLNECGQNNNPVNPKGSVFVMTADGLECKIPPVPMATLDSLRRDSIKQQKLKEKEAVDTAKVDAQ</sequence>
<dbReference type="Pfam" id="PF22744">
    <property type="entry name" value="Toast-rack_PspC-Cterm"/>
    <property type="match status" value="1"/>
</dbReference>
<evidence type="ECO:0000256" key="1">
    <source>
        <dbReference type="ARBA" id="ARBA00004162"/>
    </source>
</evidence>
<dbReference type="PANTHER" id="PTHR33885">
    <property type="entry name" value="PHAGE SHOCK PROTEIN C"/>
    <property type="match status" value="1"/>
</dbReference>
<dbReference type="RefSeq" id="WP_091151646.1">
    <property type="nucleotide sequence ID" value="NZ_FNAI01000009.1"/>
</dbReference>
<dbReference type="EMBL" id="FNAI01000009">
    <property type="protein sequence ID" value="SDE79593.1"/>
    <property type="molecule type" value="Genomic_DNA"/>
</dbReference>
<keyword evidence="4 6" id="KW-1133">Transmembrane helix</keyword>
<dbReference type="Pfam" id="PF04024">
    <property type="entry name" value="PspC"/>
    <property type="match status" value="1"/>
</dbReference>
<evidence type="ECO:0000256" key="5">
    <source>
        <dbReference type="ARBA" id="ARBA00023136"/>
    </source>
</evidence>
<feature type="transmembrane region" description="Helical" evidence="6">
    <location>
        <begin position="322"/>
        <end position="339"/>
    </location>
</feature>